<sequence>MTSPDPSPGHAPSAGRRAGRRAALTSASALMVAAAFLFATMGVCVKLASAYYGSGEIVMYRGLVGVLVLAVLAHARGETLRTRVPGMHLWRAIVGVSALSLWFYSISGLPLPTAMTLNYMSSVWMALFLIGGGILAGGSRIDGRLMASVLAGFAGVAMVLRPTIEAQQLWHGLLGLLSGVLSAMAYLQVTALGRVGEPESRVVFYFSLGGLVAGAVLSQFTGGLHTHTWRSAALLLAVGGLATVAQLMMTRAYATGRPLVNASLQYLGIAFAFVYGVLLFGEPVHLVALGGTLLIVAAGIAAASLRQDNQARVRPAETLPPDIEP</sequence>
<evidence type="ECO:0000313" key="7">
    <source>
        <dbReference type="EMBL" id="BDI07611.1"/>
    </source>
</evidence>
<dbReference type="InterPro" id="IPR037185">
    <property type="entry name" value="EmrE-like"/>
</dbReference>
<evidence type="ECO:0000256" key="5">
    <source>
        <dbReference type="SAM" id="Phobius"/>
    </source>
</evidence>
<evidence type="ECO:0000313" key="8">
    <source>
        <dbReference type="Proteomes" id="UP001057498"/>
    </source>
</evidence>
<evidence type="ECO:0000256" key="2">
    <source>
        <dbReference type="ARBA" id="ARBA00022692"/>
    </source>
</evidence>
<dbReference type="Proteomes" id="UP001057498">
    <property type="component" value="Chromosome"/>
</dbReference>
<reference evidence="7" key="1">
    <citation type="submission" date="2022-04" db="EMBL/GenBank/DDBJ databases">
        <title>Whole genome sequence of Sphaerotilus sp. FB-5.</title>
        <authorList>
            <person name="Takeda M."/>
            <person name="Narihara S."/>
            <person name="Akimoto M."/>
            <person name="Akimoto R."/>
            <person name="Nishiyashiki S."/>
            <person name="Murakami T."/>
        </authorList>
    </citation>
    <scope>NUCLEOTIDE SEQUENCE</scope>
    <source>
        <strain evidence="7">FB-5</strain>
    </source>
</reference>
<proteinExistence type="predicted"/>
<feature type="transmembrane region" description="Helical" evidence="5">
    <location>
        <begin position="286"/>
        <end position="305"/>
    </location>
</feature>
<feature type="transmembrane region" description="Helical" evidence="5">
    <location>
        <begin position="89"/>
        <end position="107"/>
    </location>
</feature>
<feature type="transmembrane region" description="Helical" evidence="5">
    <location>
        <begin position="202"/>
        <end position="222"/>
    </location>
</feature>
<dbReference type="PANTHER" id="PTHR22911">
    <property type="entry name" value="ACYL-MALONYL CONDENSING ENZYME-RELATED"/>
    <property type="match status" value="1"/>
</dbReference>
<accession>A0ABN6PQZ9</accession>
<gene>
    <name evidence="7" type="ORF">CATMQ487_45810</name>
</gene>
<comment type="subcellular location">
    <subcellularLocation>
        <location evidence="1">Membrane</location>
        <topology evidence="1">Multi-pass membrane protein</topology>
    </subcellularLocation>
</comment>
<feature type="transmembrane region" description="Helical" evidence="5">
    <location>
        <begin position="170"/>
        <end position="190"/>
    </location>
</feature>
<feature type="transmembrane region" description="Helical" evidence="5">
    <location>
        <begin position="145"/>
        <end position="164"/>
    </location>
</feature>
<keyword evidence="2 5" id="KW-0812">Transmembrane</keyword>
<evidence type="ECO:0000256" key="1">
    <source>
        <dbReference type="ARBA" id="ARBA00004141"/>
    </source>
</evidence>
<name>A0ABN6PQZ9_9BURK</name>
<dbReference type="PANTHER" id="PTHR22911:SF6">
    <property type="entry name" value="SOLUTE CARRIER FAMILY 35 MEMBER G1"/>
    <property type="match status" value="1"/>
</dbReference>
<dbReference type="PROSITE" id="PS51318">
    <property type="entry name" value="TAT"/>
    <property type="match status" value="1"/>
</dbReference>
<protein>
    <submittedName>
        <fullName evidence="7">Membrane protein</fullName>
    </submittedName>
</protein>
<feature type="transmembrane region" description="Helical" evidence="5">
    <location>
        <begin position="259"/>
        <end position="280"/>
    </location>
</feature>
<dbReference type="Pfam" id="PF00892">
    <property type="entry name" value="EamA"/>
    <property type="match status" value="1"/>
</dbReference>
<feature type="transmembrane region" description="Helical" evidence="5">
    <location>
        <begin position="27"/>
        <end position="52"/>
    </location>
</feature>
<feature type="transmembrane region" description="Helical" evidence="5">
    <location>
        <begin position="228"/>
        <end position="247"/>
    </location>
</feature>
<evidence type="ECO:0000256" key="3">
    <source>
        <dbReference type="ARBA" id="ARBA00022989"/>
    </source>
</evidence>
<dbReference type="EMBL" id="AP025730">
    <property type="protein sequence ID" value="BDI07611.1"/>
    <property type="molecule type" value="Genomic_DNA"/>
</dbReference>
<evidence type="ECO:0000259" key="6">
    <source>
        <dbReference type="Pfam" id="PF00892"/>
    </source>
</evidence>
<feature type="transmembrane region" description="Helical" evidence="5">
    <location>
        <begin position="58"/>
        <end position="77"/>
    </location>
</feature>
<dbReference type="InterPro" id="IPR000620">
    <property type="entry name" value="EamA_dom"/>
</dbReference>
<dbReference type="InterPro" id="IPR006311">
    <property type="entry name" value="TAT_signal"/>
</dbReference>
<dbReference type="SUPFAM" id="SSF103481">
    <property type="entry name" value="Multidrug resistance efflux transporter EmrE"/>
    <property type="match status" value="2"/>
</dbReference>
<evidence type="ECO:0000256" key="4">
    <source>
        <dbReference type="ARBA" id="ARBA00023136"/>
    </source>
</evidence>
<feature type="transmembrane region" description="Helical" evidence="5">
    <location>
        <begin position="119"/>
        <end position="138"/>
    </location>
</feature>
<feature type="domain" description="EamA" evidence="6">
    <location>
        <begin position="28"/>
        <end position="160"/>
    </location>
</feature>
<keyword evidence="3 5" id="KW-1133">Transmembrane helix</keyword>
<keyword evidence="8" id="KW-1185">Reference proteome</keyword>
<keyword evidence="4 5" id="KW-0472">Membrane</keyword>
<organism evidence="7 8">
    <name type="scientific">Sphaerotilus microaerophilus</name>
    <dbReference type="NCBI Taxonomy" id="2914710"/>
    <lineage>
        <taxon>Bacteria</taxon>
        <taxon>Pseudomonadati</taxon>
        <taxon>Pseudomonadota</taxon>
        <taxon>Betaproteobacteria</taxon>
        <taxon>Burkholderiales</taxon>
        <taxon>Sphaerotilaceae</taxon>
        <taxon>Sphaerotilus</taxon>
    </lineage>
</organism>